<gene>
    <name evidence="2" type="ORF">CGC58_09550</name>
</gene>
<keyword evidence="1" id="KW-0175">Coiled coil</keyword>
<organism evidence="2 3">
    <name type="scientific">Capnocytophaga stomatis</name>
    <dbReference type="NCBI Taxonomy" id="1848904"/>
    <lineage>
        <taxon>Bacteria</taxon>
        <taxon>Pseudomonadati</taxon>
        <taxon>Bacteroidota</taxon>
        <taxon>Flavobacteriia</taxon>
        <taxon>Flavobacteriales</taxon>
        <taxon>Flavobacteriaceae</taxon>
        <taxon>Capnocytophaga</taxon>
    </lineage>
</organism>
<dbReference type="Proteomes" id="UP000217348">
    <property type="component" value="Chromosome"/>
</dbReference>
<sequence>MDKKISYIKERILEISDYKCISKEKFIENFGMTYGNFKGKQKLTSLNSDFLDKILSEIPEINAEWLLTGNGSMLKNEQNQPSAGPVNDKYVAMLEKNNASLEKINALQEEKIAKLEAEIQALKSAQSVAVNQFNQPSQAKSLVQPQR</sequence>
<feature type="coiled-coil region" evidence="1">
    <location>
        <begin position="90"/>
        <end position="132"/>
    </location>
</feature>
<dbReference type="OrthoDB" id="796548at2"/>
<name>A0A250FZQ1_9FLAO</name>
<accession>A0A250FZQ1</accession>
<dbReference type="RefSeq" id="WP_095896503.1">
    <property type="nucleotide sequence ID" value="NZ_CP022387.1"/>
</dbReference>
<reference evidence="3" key="1">
    <citation type="submission" date="2017-06" db="EMBL/GenBank/DDBJ databases">
        <title>Capnocytophaga spp. assemblies.</title>
        <authorList>
            <person name="Gulvik C.A."/>
        </authorList>
    </citation>
    <scope>NUCLEOTIDE SEQUENCE [LARGE SCALE GENOMIC DNA]</scope>
    <source>
        <strain evidence="3">H2177</strain>
    </source>
</reference>
<dbReference type="AlphaFoldDB" id="A0A250FZQ1"/>
<evidence type="ECO:0000313" key="2">
    <source>
        <dbReference type="EMBL" id="ATA89945.1"/>
    </source>
</evidence>
<proteinExistence type="predicted"/>
<dbReference type="KEGG" id="csto:CGC58_09550"/>
<evidence type="ECO:0000313" key="3">
    <source>
        <dbReference type="Proteomes" id="UP000217348"/>
    </source>
</evidence>
<dbReference type="EMBL" id="CP022387">
    <property type="protein sequence ID" value="ATA89945.1"/>
    <property type="molecule type" value="Genomic_DNA"/>
</dbReference>
<protein>
    <submittedName>
        <fullName evidence="2">Uncharacterized protein</fullName>
    </submittedName>
</protein>
<evidence type="ECO:0000256" key="1">
    <source>
        <dbReference type="SAM" id="Coils"/>
    </source>
</evidence>